<feature type="compositionally biased region" description="Polar residues" evidence="1">
    <location>
        <begin position="35"/>
        <end position="45"/>
    </location>
</feature>
<dbReference type="InterPro" id="IPR004252">
    <property type="entry name" value="Probable_transposase_24"/>
</dbReference>
<dbReference type="EMBL" id="PSQE01000002">
    <property type="protein sequence ID" value="RHN74036.1"/>
    <property type="molecule type" value="Genomic_DNA"/>
</dbReference>
<dbReference type="Proteomes" id="UP000265566">
    <property type="component" value="Chromosome 2"/>
</dbReference>
<feature type="region of interest" description="Disordered" evidence="1">
    <location>
        <begin position="35"/>
        <end position="87"/>
    </location>
</feature>
<dbReference type="Gramene" id="rna9972">
    <property type="protein sequence ID" value="RHN74036.1"/>
    <property type="gene ID" value="gene9972"/>
</dbReference>
<sequence length="485" mass="55278">MTPYEYARSKRIEVINEKIHALNLPILAQSLVKSSSATKKPSSGRSRFVQPGALEVANKKRLRSHDLPQAPPPPTHVTPPPAPVQETYPLTSKVTTLPEIVEVTELPSSQATSHNHSIPFPDSEDDVLDDAPNITKKKKSKYWDLEVINGAGHVSNMRLVVYDVLLESPNGTRIITRWNGRQPVGEAAGFLASFLGTLARMYRDFPIMFESWDKIPEKTKTKVYDEKIKTKFVVDDGDNKSYILTSIGRKWKDERCRLFKEHYKWDLPLEVNLANYPCHIDPTDWALFVAYRRKPDTQKKARKNVANRKKLTTPHTLGKMSLARKKDELEVKDGREYSRAEMFSVSHKDSKGLYVNEEAKKKAEQLQIEMQNTPENEAFVKVFGKEHPGYVRSMGLGIPPSQISTSHRARATSSFEANEKMLKMQAEIDSLKDKASQVDILKEQVAFLMQMQNSREKQPTNTESPRDGVRSSESSYRLENHEQHH</sequence>
<organism evidence="2">
    <name type="scientific">Medicago truncatula</name>
    <name type="common">Barrel medic</name>
    <name type="synonym">Medicago tribuloides</name>
    <dbReference type="NCBI Taxonomy" id="3880"/>
    <lineage>
        <taxon>Eukaryota</taxon>
        <taxon>Viridiplantae</taxon>
        <taxon>Streptophyta</taxon>
        <taxon>Embryophyta</taxon>
        <taxon>Tracheophyta</taxon>
        <taxon>Spermatophyta</taxon>
        <taxon>Magnoliopsida</taxon>
        <taxon>eudicotyledons</taxon>
        <taxon>Gunneridae</taxon>
        <taxon>Pentapetalae</taxon>
        <taxon>rosids</taxon>
        <taxon>fabids</taxon>
        <taxon>Fabales</taxon>
        <taxon>Fabaceae</taxon>
        <taxon>Papilionoideae</taxon>
        <taxon>50 kb inversion clade</taxon>
        <taxon>NPAAA clade</taxon>
        <taxon>Hologalegina</taxon>
        <taxon>IRL clade</taxon>
        <taxon>Trifolieae</taxon>
        <taxon>Medicago</taxon>
    </lineage>
</organism>
<comment type="caution">
    <text evidence="2">The sequence shown here is derived from an EMBL/GenBank/DDBJ whole genome shotgun (WGS) entry which is preliminary data.</text>
</comment>
<feature type="region of interest" description="Disordered" evidence="1">
    <location>
        <begin position="450"/>
        <end position="485"/>
    </location>
</feature>
<dbReference type="AlphaFoldDB" id="A0A396J752"/>
<evidence type="ECO:0000256" key="1">
    <source>
        <dbReference type="SAM" id="MobiDB-lite"/>
    </source>
</evidence>
<feature type="compositionally biased region" description="Pro residues" evidence="1">
    <location>
        <begin position="69"/>
        <end position="83"/>
    </location>
</feature>
<accession>A0A396J752</accession>
<gene>
    <name evidence="2" type="ORF">MtrunA17_Chr2g0305311</name>
</gene>
<proteinExistence type="predicted"/>
<feature type="compositionally biased region" description="Basic and acidic residues" evidence="1">
    <location>
        <begin position="454"/>
        <end position="485"/>
    </location>
</feature>
<reference evidence="2" key="1">
    <citation type="journal article" date="2018" name="Nat. Plants">
        <title>Whole-genome landscape of Medicago truncatula symbiotic genes.</title>
        <authorList>
            <person name="Pecrix Y."/>
            <person name="Gamas P."/>
            <person name="Carrere S."/>
        </authorList>
    </citation>
    <scope>NUCLEOTIDE SEQUENCE</scope>
    <source>
        <tissue evidence="2">Leaves</tissue>
    </source>
</reference>
<dbReference type="Pfam" id="PF03004">
    <property type="entry name" value="Transposase_24"/>
    <property type="match status" value="1"/>
</dbReference>
<dbReference type="PANTHER" id="PTHR33144">
    <property type="entry name" value="OS10G0409366 PROTEIN-RELATED"/>
    <property type="match status" value="1"/>
</dbReference>
<protein>
    <submittedName>
        <fullName evidence="2">Putative transposase, Ptta/En/Spm, plant</fullName>
    </submittedName>
</protein>
<evidence type="ECO:0000313" key="2">
    <source>
        <dbReference type="EMBL" id="RHN74036.1"/>
    </source>
</evidence>
<dbReference type="PANTHER" id="PTHR33144:SF45">
    <property type="entry name" value="TRANSPOSASE TNP1_EN_SPM-LIKE DOMAIN-CONTAINING PROTEIN"/>
    <property type="match status" value="1"/>
</dbReference>
<name>A0A396J752_MEDTR</name>